<dbReference type="CDD" id="cd02213">
    <property type="entry name" value="cupin_PMI_typeII_C"/>
    <property type="match status" value="1"/>
</dbReference>
<dbReference type="Pfam" id="PF01050">
    <property type="entry name" value="MannoseP_isomer"/>
    <property type="match status" value="1"/>
</dbReference>
<evidence type="ECO:0000256" key="3">
    <source>
        <dbReference type="ARBA" id="ARBA00012387"/>
    </source>
</evidence>
<dbReference type="InterPro" id="IPR006375">
    <property type="entry name" value="Man1P_GuaTrfase/Man6P_Isoase"/>
</dbReference>
<keyword evidence="5 13" id="KW-0548">Nucleotidyltransferase</keyword>
<dbReference type="PANTHER" id="PTHR46390">
    <property type="entry name" value="MANNOSE-1-PHOSPHATE GUANYLYLTRANSFERASE"/>
    <property type="match status" value="1"/>
</dbReference>
<comment type="pathway">
    <text evidence="1">Nucleotide-sugar biosynthesis; GDP-alpha-D-mannose biosynthesis; GDP-alpha-D-mannose from alpha-D-mannose 1-phosphate (GTP route): step 1/1.</text>
</comment>
<organism evidence="13 14">
    <name type="scientific">Parendozoicomonas callyspongiae</name>
    <dbReference type="NCBI Taxonomy" id="2942213"/>
    <lineage>
        <taxon>Bacteria</taxon>
        <taxon>Pseudomonadati</taxon>
        <taxon>Pseudomonadota</taxon>
        <taxon>Gammaproteobacteria</taxon>
        <taxon>Oceanospirillales</taxon>
        <taxon>Endozoicomonadaceae</taxon>
        <taxon>Parendozoicomonas</taxon>
    </lineage>
</organism>
<evidence type="ECO:0000259" key="12">
    <source>
        <dbReference type="Pfam" id="PF22640"/>
    </source>
</evidence>
<evidence type="ECO:0000259" key="11">
    <source>
        <dbReference type="Pfam" id="PF01050"/>
    </source>
</evidence>
<comment type="caution">
    <text evidence="13">The sequence shown here is derived from an EMBL/GenBank/DDBJ whole genome shotgun (WGS) entry which is preliminary data.</text>
</comment>
<gene>
    <name evidence="13" type="ORF">M3P05_07995</name>
</gene>
<evidence type="ECO:0000256" key="9">
    <source>
        <dbReference type="RuleBase" id="RU004190"/>
    </source>
</evidence>
<dbReference type="Proteomes" id="UP001203338">
    <property type="component" value="Unassembled WGS sequence"/>
</dbReference>
<dbReference type="InterPro" id="IPR001538">
    <property type="entry name" value="Man6P_isomerase-2_C"/>
</dbReference>
<comment type="catalytic activity">
    <reaction evidence="8">
        <text>alpha-D-mannose 1-phosphate + GTP + H(+) = GDP-alpha-D-mannose + diphosphate</text>
        <dbReference type="Rhea" id="RHEA:15229"/>
        <dbReference type="ChEBI" id="CHEBI:15378"/>
        <dbReference type="ChEBI" id="CHEBI:33019"/>
        <dbReference type="ChEBI" id="CHEBI:37565"/>
        <dbReference type="ChEBI" id="CHEBI:57527"/>
        <dbReference type="ChEBI" id="CHEBI:58409"/>
        <dbReference type="EC" id="2.7.7.13"/>
    </reaction>
</comment>
<evidence type="ECO:0000313" key="14">
    <source>
        <dbReference type="Proteomes" id="UP001203338"/>
    </source>
</evidence>
<keyword evidence="6" id="KW-0547">Nucleotide-binding</keyword>
<protein>
    <recommendedName>
        <fullName evidence="3">mannose-1-phosphate guanylyltransferase</fullName>
        <ecNumber evidence="3">2.7.7.13</ecNumber>
    </recommendedName>
</protein>
<evidence type="ECO:0000256" key="5">
    <source>
        <dbReference type="ARBA" id="ARBA00022695"/>
    </source>
</evidence>
<evidence type="ECO:0000256" key="8">
    <source>
        <dbReference type="ARBA" id="ARBA00047343"/>
    </source>
</evidence>
<evidence type="ECO:0000313" key="13">
    <source>
        <dbReference type="EMBL" id="MCL6269878.1"/>
    </source>
</evidence>
<dbReference type="GO" id="GO:0004476">
    <property type="term" value="F:mannose-6-phosphate isomerase activity"/>
    <property type="evidence" value="ECO:0007669"/>
    <property type="project" value="UniProtKB-EC"/>
</dbReference>
<keyword evidence="14" id="KW-1185">Reference proteome</keyword>
<dbReference type="Gene3D" id="2.60.120.10">
    <property type="entry name" value="Jelly Rolls"/>
    <property type="match status" value="1"/>
</dbReference>
<keyword evidence="4 13" id="KW-0808">Transferase</keyword>
<accession>A0ABT0PH98</accession>
<dbReference type="RefSeq" id="WP_249698982.1">
    <property type="nucleotide sequence ID" value="NZ_JAMFLX010000008.1"/>
</dbReference>
<feature type="domain" description="Nucleotidyl transferase" evidence="10">
    <location>
        <begin position="9"/>
        <end position="292"/>
    </location>
</feature>
<dbReference type="GO" id="GO:0004475">
    <property type="term" value="F:mannose-1-phosphate guanylyltransferase (GTP) activity"/>
    <property type="evidence" value="ECO:0007669"/>
    <property type="project" value="UniProtKB-EC"/>
</dbReference>
<proteinExistence type="inferred from homology"/>
<dbReference type="SUPFAM" id="SSF51182">
    <property type="entry name" value="RmlC-like cupins"/>
    <property type="match status" value="1"/>
</dbReference>
<dbReference type="PANTHER" id="PTHR46390:SF1">
    <property type="entry name" value="MANNOSE-1-PHOSPHATE GUANYLYLTRANSFERASE"/>
    <property type="match status" value="1"/>
</dbReference>
<dbReference type="SUPFAM" id="SSF53448">
    <property type="entry name" value="Nucleotide-diphospho-sugar transferases"/>
    <property type="match status" value="1"/>
</dbReference>
<dbReference type="Gene3D" id="3.90.550.10">
    <property type="entry name" value="Spore Coat Polysaccharide Biosynthesis Protein SpsA, Chain A"/>
    <property type="match status" value="1"/>
</dbReference>
<dbReference type="InterPro" id="IPR014710">
    <property type="entry name" value="RmlC-like_jellyroll"/>
</dbReference>
<dbReference type="Pfam" id="PF22640">
    <property type="entry name" value="ManC_GMP_beta-helix"/>
    <property type="match status" value="1"/>
</dbReference>
<feature type="domain" description="MannoseP isomerase/GMP-like beta-helix" evidence="12">
    <location>
        <begin position="304"/>
        <end position="347"/>
    </location>
</feature>
<dbReference type="EC" id="2.7.7.13" evidence="3"/>
<dbReference type="Pfam" id="PF00483">
    <property type="entry name" value="NTP_transferase"/>
    <property type="match status" value="1"/>
</dbReference>
<evidence type="ECO:0000256" key="2">
    <source>
        <dbReference type="ARBA" id="ARBA00006115"/>
    </source>
</evidence>
<dbReference type="InterPro" id="IPR054566">
    <property type="entry name" value="ManC/GMP-like_b-helix"/>
</dbReference>
<evidence type="ECO:0000256" key="4">
    <source>
        <dbReference type="ARBA" id="ARBA00022679"/>
    </source>
</evidence>
<dbReference type="InterPro" id="IPR011051">
    <property type="entry name" value="RmlC_Cupin_sf"/>
</dbReference>
<reference evidence="13 14" key="1">
    <citation type="submission" date="2022-05" db="EMBL/GenBank/DDBJ databases">
        <authorList>
            <person name="Park J.-S."/>
        </authorList>
    </citation>
    <scope>NUCLEOTIDE SEQUENCE [LARGE SCALE GENOMIC DNA]</scope>
    <source>
        <strain evidence="13 14">2012CJ34-2</strain>
    </source>
</reference>
<evidence type="ECO:0000256" key="1">
    <source>
        <dbReference type="ARBA" id="ARBA00004823"/>
    </source>
</evidence>
<evidence type="ECO:0000259" key="10">
    <source>
        <dbReference type="Pfam" id="PF00483"/>
    </source>
</evidence>
<dbReference type="InterPro" id="IPR049577">
    <property type="entry name" value="GMPP_N"/>
</dbReference>
<feature type="domain" description="Mannose-6-phosphate isomerase type II C-terminal" evidence="11">
    <location>
        <begin position="361"/>
        <end position="464"/>
    </location>
</feature>
<sequence length="465" mass="51390">MPSDKPIIPVILAGGSGTRLWPLSIKQKPKQFLNLADKELSLFQQTLLRAQNISGSYPPIIVTHHRYRFLVAEQVVQLNVKARILLEPCSRGTAPAITLAAYEALTLADNPWLLVLPSDHYLKSTDSFDTAVSKVIKDNRAESVLVTLGVEPTSAEPGFGYINCAGKAEGGTGLLPVTGFTEKPAKPQAERYLQAGGYYWNSGINLYKAGVFLDEVQHLCPAVYDACRNAYQKLESDLDFLRVPIADYQESPVLSVDKGILEKSSRLMMAKLDAGWSDIGSWKANWEIAHKDNGQNVCLGNIQHVDCLNSLLRSDSRQIAVLGLKNIIVVDTADITLIADKSRSQDVSLFTDFVQGGTDTERVLRPWGSRNVLYSAHGYQVNQLTVKQGQKITLHMHRQRSEHWIILNGSAHVNCETDEYFLEKGNSIVIPAGCSHSLENCGNAQLEVLEMQIGDYLGDDDTIRQ</sequence>
<evidence type="ECO:0000256" key="6">
    <source>
        <dbReference type="ARBA" id="ARBA00022741"/>
    </source>
</evidence>
<dbReference type="NCBIfam" id="TIGR01479">
    <property type="entry name" value="GMP_PMI"/>
    <property type="match status" value="1"/>
</dbReference>
<keyword evidence="7" id="KW-0342">GTP-binding</keyword>
<name>A0ABT0PH98_9GAMM</name>
<dbReference type="InterPro" id="IPR005835">
    <property type="entry name" value="NTP_transferase_dom"/>
</dbReference>
<comment type="similarity">
    <text evidence="2 9">Belongs to the mannose-6-phosphate isomerase type 2 family.</text>
</comment>
<dbReference type="EMBL" id="JAMFLX010000008">
    <property type="protein sequence ID" value="MCL6269878.1"/>
    <property type="molecule type" value="Genomic_DNA"/>
</dbReference>
<dbReference type="CDD" id="cd02509">
    <property type="entry name" value="GDP-M1P_Guanylyltransferase"/>
    <property type="match status" value="1"/>
</dbReference>
<evidence type="ECO:0000256" key="7">
    <source>
        <dbReference type="ARBA" id="ARBA00023134"/>
    </source>
</evidence>
<dbReference type="InterPro" id="IPR029044">
    <property type="entry name" value="Nucleotide-diphossugar_trans"/>
</dbReference>
<dbReference type="InterPro" id="IPR051161">
    <property type="entry name" value="Mannose-6P_isomerase_type2"/>
</dbReference>
<keyword evidence="13" id="KW-0413">Isomerase</keyword>